<dbReference type="FunFam" id="3.40.50.150:FF:000554">
    <property type="entry name" value="Cation-transporting ATPase"/>
    <property type="match status" value="1"/>
</dbReference>
<dbReference type="AlphaFoldDB" id="A0A7S3E9S5"/>
<dbReference type="Gene3D" id="3.40.50.150">
    <property type="entry name" value="Vaccinia Virus protein VP39"/>
    <property type="match status" value="1"/>
</dbReference>
<dbReference type="PANTHER" id="PTHR43832">
    <property type="match status" value="1"/>
</dbReference>
<reference evidence="2" key="1">
    <citation type="submission" date="2021-01" db="EMBL/GenBank/DDBJ databases">
        <authorList>
            <person name="Corre E."/>
            <person name="Pelletier E."/>
            <person name="Niang G."/>
            <person name="Scheremetjew M."/>
            <person name="Finn R."/>
            <person name="Kale V."/>
            <person name="Holt S."/>
            <person name="Cochrane G."/>
            <person name="Meng A."/>
            <person name="Brown T."/>
            <person name="Cohen L."/>
        </authorList>
    </citation>
    <scope>NUCLEOTIDE SEQUENCE</scope>
    <source>
        <strain evidence="2">CCMP 769</strain>
    </source>
</reference>
<accession>A0A7S3E9S5</accession>
<dbReference type="EMBL" id="HBHW01007645">
    <property type="protein sequence ID" value="CAE0037855.1"/>
    <property type="molecule type" value="Transcribed_RNA"/>
</dbReference>
<gene>
    <name evidence="2" type="ORF">RMAR00112_LOCUS5806</name>
</gene>
<comment type="similarity">
    <text evidence="1">Belongs to the CFA/CMAS family.</text>
</comment>
<dbReference type="Pfam" id="PF02353">
    <property type="entry name" value="CMAS"/>
    <property type="match status" value="1"/>
</dbReference>
<sequence length="363" mass="42152">MMNTANAVLERNAVPDWILRAGIRRLLGQRLEMEKERSRNPEYKWSFMEELRKLDIAVQMDSANEQHYQVPTEFYLLVLGPCLKYSSCYFPNASTTLEEAEEEMLLKTVQRGDLKDGMDVLDLGCGWGSLTLYIAKNYPKCKITSVSNSWTQKKHIDSICNERNYKNVRVETADVNSWTTKSRFDRVFSIEMFEHMKNYEKLMQKVASCLKTNGKLFVHYFCHREYIYHFESDGPSNWMGKYFFSGGTMPSDDTLLYFQKHLAHENTWKVNGNHYSKTLEAWLQLMDTNIDQIRPTLVTAYGQDSAVKFEVRIAIRLAELCFLISADGTWIVNLLYPRHRLTGELSSWLARSCSNTMTVSSGM</sequence>
<protein>
    <recommendedName>
        <fullName evidence="3">Methyltransferase domain-containing protein</fullName>
    </recommendedName>
</protein>
<evidence type="ECO:0008006" key="3">
    <source>
        <dbReference type="Google" id="ProtNLM"/>
    </source>
</evidence>
<proteinExistence type="inferred from homology"/>
<dbReference type="PANTHER" id="PTHR43832:SF1">
    <property type="entry name" value="S-ADENOSYL-L-METHIONINE-DEPENDENT METHYLTRANSFERASES SUPERFAMILY PROTEIN"/>
    <property type="match status" value="1"/>
</dbReference>
<name>A0A7S3E9S5_9RHOD</name>
<dbReference type="CDD" id="cd02440">
    <property type="entry name" value="AdoMet_MTases"/>
    <property type="match status" value="1"/>
</dbReference>
<dbReference type="InterPro" id="IPR029063">
    <property type="entry name" value="SAM-dependent_MTases_sf"/>
</dbReference>
<evidence type="ECO:0000256" key="1">
    <source>
        <dbReference type="ARBA" id="ARBA00010815"/>
    </source>
</evidence>
<dbReference type="SUPFAM" id="SSF53335">
    <property type="entry name" value="S-adenosyl-L-methionine-dependent methyltransferases"/>
    <property type="match status" value="1"/>
</dbReference>
<organism evidence="2">
    <name type="scientific">Rhodosorus marinus</name>
    <dbReference type="NCBI Taxonomy" id="101924"/>
    <lineage>
        <taxon>Eukaryota</taxon>
        <taxon>Rhodophyta</taxon>
        <taxon>Stylonematophyceae</taxon>
        <taxon>Stylonematales</taxon>
        <taxon>Stylonemataceae</taxon>
        <taxon>Rhodosorus</taxon>
    </lineage>
</organism>
<evidence type="ECO:0000313" key="2">
    <source>
        <dbReference type="EMBL" id="CAE0037855.1"/>
    </source>
</evidence>